<evidence type="ECO:0000313" key="3">
    <source>
        <dbReference type="Proteomes" id="UP000245535"/>
    </source>
</evidence>
<dbReference type="Proteomes" id="UP000245535">
    <property type="component" value="Unassembled WGS sequence"/>
</dbReference>
<feature type="transmembrane region" description="Helical" evidence="1">
    <location>
        <begin position="7"/>
        <end position="28"/>
    </location>
</feature>
<evidence type="ECO:0008006" key="4">
    <source>
        <dbReference type="Google" id="ProtNLM"/>
    </source>
</evidence>
<keyword evidence="1" id="KW-0812">Transmembrane</keyword>
<protein>
    <recommendedName>
        <fullName evidence="4">Phospholipase D-like protein</fullName>
    </recommendedName>
</protein>
<reference evidence="2 3" key="1">
    <citation type="submission" date="2018-03" db="EMBL/GenBank/DDBJ databases">
        <title>Genomic Encyclopedia of Archaeal and Bacterial Type Strains, Phase II (KMG-II): from individual species to whole genera.</title>
        <authorList>
            <person name="Goeker M."/>
        </authorList>
    </citation>
    <scope>NUCLEOTIDE SEQUENCE [LARGE SCALE GENOMIC DNA]</scope>
    <source>
        <strain evidence="2 3">DSM 28229</strain>
    </source>
</reference>
<keyword evidence="1" id="KW-0472">Membrane</keyword>
<organism evidence="2 3">
    <name type="scientific">Sediminitomix flava</name>
    <dbReference type="NCBI Taxonomy" id="379075"/>
    <lineage>
        <taxon>Bacteria</taxon>
        <taxon>Pseudomonadati</taxon>
        <taxon>Bacteroidota</taxon>
        <taxon>Cytophagia</taxon>
        <taxon>Cytophagales</taxon>
        <taxon>Flammeovirgaceae</taxon>
        <taxon>Sediminitomix</taxon>
    </lineage>
</organism>
<dbReference type="AlphaFoldDB" id="A0A315ZHF2"/>
<dbReference type="EMBL" id="QGDO01000001">
    <property type="protein sequence ID" value="PWJ44722.1"/>
    <property type="molecule type" value="Genomic_DNA"/>
</dbReference>
<keyword evidence="1" id="KW-1133">Transmembrane helix</keyword>
<proteinExistence type="predicted"/>
<feature type="transmembrane region" description="Helical" evidence="1">
    <location>
        <begin position="48"/>
        <end position="65"/>
    </location>
</feature>
<evidence type="ECO:0000313" key="2">
    <source>
        <dbReference type="EMBL" id="PWJ44722.1"/>
    </source>
</evidence>
<accession>A0A315ZHF2</accession>
<name>A0A315ZHF2_SEDFL</name>
<gene>
    <name evidence="2" type="ORF">BC781_1011093</name>
</gene>
<sequence length="74" mass="8441">MKTYVDTILLSFGIYLLIGLIFSFLFLWKGITKVDPNSKGSSLGTRLMFLPAMTVFWILFLRKWLTASSNDSNT</sequence>
<comment type="caution">
    <text evidence="2">The sequence shown here is derived from an EMBL/GenBank/DDBJ whole genome shotgun (WGS) entry which is preliminary data.</text>
</comment>
<evidence type="ECO:0000256" key="1">
    <source>
        <dbReference type="SAM" id="Phobius"/>
    </source>
</evidence>
<keyword evidence="3" id="KW-1185">Reference proteome</keyword>
<dbReference type="RefSeq" id="WP_109616195.1">
    <property type="nucleotide sequence ID" value="NZ_QGDO01000001.1"/>
</dbReference>